<reference evidence="2 3" key="1">
    <citation type="submission" date="2017-09" db="EMBL/GenBank/DDBJ databases">
        <authorList>
            <person name="Lee N."/>
            <person name="Cho B.-K."/>
        </authorList>
    </citation>
    <scope>NUCLEOTIDE SEQUENCE [LARGE SCALE GENOMIC DNA]</scope>
    <source>
        <strain evidence="2 3">ATCC 12769</strain>
    </source>
</reference>
<keyword evidence="3" id="KW-1185">Reference proteome</keyword>
<dbReference type="KEGG" id="snk:CP967_09905"/>
<sequence length="125" mass="12516">MRAARGRVTACPAPPVRGGAGHAVRASGGGGEAGPGDAGGRALPVLGGDRPGGTFLRARPDTATRLLVAHPEADACETGEIRDDPRVTLLPAGHLTPRGACGAVPGAGWRARTGRGARSRRTRSA</sequence>
<dbReference type="EMBL" id="CP023702">
    <property type="protein sequence ID" value="QEU72254.1"/>
    <property type="molecule type" value="Genomic_DNA"/>
</dbReference>
<feature type="compositionally biased region" description="Gly residues" evidence="1">
    <location>
        <begin position="27"/>
        <end position="39"/>
    </location>
</feature>
<dbReference type="Proteomes" id="UP000326178">
    <property type="component" value="Chromosome"/>
</dbReference>
<accession>A0A5J6F9J6</accession>
<protein>
    <submittedName>
        <fullName evidence="2">Uncharacterized protein</fullName>
    </submittedName>
</protein>
<organism evidence="2 3">
    <name type="scientific">Streptomyces nitrosporeus</name>
    <dbReference type="NCBI Taxonomy" id="28894"/>
    <lineage>
        <taxon>Bacteria</taxon>
        <taxon>Bacillati</taxon>
        <taxon>Actinomycetota</taxon>
        <taxon>Actinomycetes</taxon>
        <taxon>Kitasatosporales</taxon>
        <taxon>Streptomycetaceae</taxon>
        <taxon>Streptomyces</taxon>
    </lineage>
</organism>
<name>A0A5J6F9J6_9ACTN</name>
<feature type="region of interest" description="Disordered" evidence="1">
    <location>
        <begin position="101"/>
        <end position="125"/>
    </location>
</feature>
<dbReference type="AlphaFoldDB" id="A0A5J6F9J6"/>
<evidence type="ECO:0000256" key="1">
    <source>
        <dbReference type="SAM" id="MobiDB-lite"/>
    </source>
</evidence>
<feature type="region of interest" description="Disordered" evidence="1">
    <location>
        <begin position="1"/>
        <end position="51"/>
    </location>
</feature>
<gene>
    <name evidence="2" type="ORF">CP967_09905</name>
</gene>
<proteinExistence type="predicted"/>
<evidence type="ECO:0000313" key="2">
    <source>
        <dbReference type="EMBL" id="QEU72254.1"/>
    </source>
</evidence>
<feature type="compositionally biased region" description="Basic residues" evidence="1">
    <location>
        <begin position="112"/>
        <end position="125"/>
    </location>
</feature>
<evidence type="ECO:0000313" key="3">
    <source>
        <dbReference type="Proteomes" id="UP000326178"/>
    </source>
</evidence>